<feature type="region of interest" description="Disordered" evidence="1">
    <location>
        <begin position="21"/>
        <end position="61"/>
    </location>
</feature>
<feature type="compositionally biased region" description="Polar residues" evidence="1">
    <location>
        <begin position="21"/>
        <end position="44"/>
    </location>
</feature>
<organism evidence="2 3">
    <name type="scientific">Laceyella putida</name>
    <dbReference type="NCBI Taxonomy" id="110101"/>
    <lineage>
        <taxon>Bacteria</taxon>
        <taxon>Bacillati</taxon>
        <taxon>Bacillota</taxon>
        <taxon>Bacilli</taxon>
        <taxon>Bacillales</taxon>
        <taxon>Thermoactinomycetaceae</taxon>
        <taxon>Laceyella</taxon>
    </lineage>
</organism>
<dbReference type="EMBL" id="JBHTBW010000046">
    <property type="protein sequence ID" value="MFC7442230.1"/>
    <property type="molecule type" value="Genomic_DNA"/>
</dbReference>
<dbReference type="Proteomes" id="UP001596500">
    <property type="component" value="Unassembled WGS sequence"/>
</dbReference>
<reference evidence="3" key="1">
    <citation type="journal article" date="2019" name="Int. J. Syst. Evol. Microbiol.">
        <title>The Global Catalogue of Microorganisms (GCM) 10K type strain sequencing project: providing services to taxonomists for standard genome sequencing and annotation.</title>
        <authorList>
            <consortium name="The Broad Institute Genomics Platform"/>
            <consortium name="The Broad Institute Genome Sequencing Center for Infectious Disease"/>
            <person name="Wu L."/>
            <person name="Ma J."/>
        </authorList>
    </citation>
    <scope>NUCLEOTIDE SEQUENCE [LARGE SCALE GENOMIC DNA]</scope>
    <source>
        <strain evidence="3">CGMCC 1.12942</strain>
    </source>
</reference>
<dbReference type="RefSeq" id="WP_379865967.1">
    <property type="nucleotide sequence ID" value="NZ_JBHTBW010000046.1"/>
</dbReference>
<name>A0ABW2RMN0_9BACL</name>
<evidence type="ECO:0000313" key="3">
    <source>
        <dbReference type="Proteomes" id="UP001596500"/>
    </source>
</evidence>
<gene>
    <name evidence="2" type="ORF">ACFQNG_14140</name>
</gene>
<comment type="caution">
    <text evidence="2">The sequence shown here is derived from an EMBL/GenBank/DDBJ whole genome shotgun (WGS) entry which is preliminary data.</text>
</comment>
<proteinExistence type="predicted"/>
<protein>
    <submittedName>
        <fullName evidence="2">Uncharacterized protein</fullName>
    </submittedName>
</protein>
<keyword evidence="3" id="KW-1185">Reference proteome</keyword>
<evidence type="ECO:0000256" key="1">
    <source>
        <dbReference type="SAM" id="MobiDB-lite"/>
    </source>
</evidence>
<accession>A0ABW2RMN0</accession>
<evidence type="ECO:0000313" key="2">
    <source>
        <dbReference type="EMBL" id="MFC7442230.1"/>
    </source>
</evidence>
<dbReference type="SUPFAM" id="SSF58026">
    <property type="entry name" value="Delta-sleep-inducing peptide immunoreactive peptide"/>
    <property type="match status" value="1"/>
</dbReference>
<sequence length="61" mass="7258">MNEREEINQLREELAELKKTVSQLSQSQRTYQPTSVQEQMSQEIMSRVSRPDQETRQFSGR</sequence>